<dbReference type="EMBL" id="UFSO01000002">
    <property type="protein sequence ID" value="SSY70136.1"/>
    <property type="molecule type" value="Genomic_DNA"/>
</dbReference>
<keyword evidence="2" id="KW-1185">Reference proteome</keyword>
<reference evidence="1 2" key="1">
    <citation type="submission" date="2018-06" db="EMBL/GenBank/DDBJ databases">
        <authorList>
            <consortium name="Pathogen Informatics"/>
            <person name="Doyle S."/>
        </authorList>
    </citation>
    <scope>NUCLEOTIDE SEQUENCE [LARGE SCALE GENOMIC DNA]</scope>
    <source>
        <strain evidence="1 2">NCTC10283</strain>
    </source>
</reference>
<dbReference type="STRING" id="1120980.GCA_000745955_02425"/>
<evidence type="ECO:0000313" key="1">
    <source>
        <dbReference type="EMBL" id="SSY70136.1"/>
    </source>
</evidence>
<sequence>MIQTDITHKLAQTIDDPNNLLQRFTEWKSTGETGENDFYLFGKDGAYTTPQVNGEMYVLRHVHLLPLTDTAQLAKWRRNWQIGARHTSNRALVYVQDGNRFLLIDILPEPVAQMKTEPAKQLMLLFAKIAEQYIYHHKIIA</sequence>
<dbReference type="Pfam" id="PF13957">
    <property type="entry name" value="YafO_toxin"/>
    <property type="match status" value="1"/>
</dbReference>
<dbReference type="Proteomes" id="UP000254209">
    <property type="component" value="Unassembled WGS sequence"/>
</dbReference>
<accession>A0A376BKD0</accession>
<dbReference type="AlphaFoldDB" id="A0A376BKD0"/>
<protein>
    <submittedName>
        <fullName evidence="1">Uncharacterized protein</fullName>
    </submittedName>
</protein>
<evidence type="ECO:0000313" key="2">
    <source>
        <dbReference type="Proteomes" id="UP000254209"/>
    </source>
</evidence>
<organism evidence="1 2">
    <name type="scientific">Alysiella crassa</name>
    <dbReference type="NCBI Taxonomy" id="153491"/>
    <lineage>
        <taxon>Bacteria</taxon>
        <taxon>Pseudomonadati</taxon>
        <taxon>Pseudomonadota</taxon>
        <taxon>Betaproteobacteria</taxon>
        <taxon>Neisseriales</taxon>
        <taxon>Neisseriaceae</taxon>
        <taxon>Alysiella</taxon>
    </lineage>
</organism>
<dbReference type="OrthoDB" id="8613396at2"/>
<gene>
    <name evidence="1" type="ORF">NCTC10283_00201</name>
</gene>
<dbReference type="RefSeq" id="WP_051968625.1">
    <property type="nucleotide sequence ID" value="NZ_CP091519.2"/>
</dbReference>
<name>A0A376BKD0_9NEIS</name>
<proteinExistence type="predicted"/>
<dbReference type="InterPro" id="IPR020353">
    <property type="entry name" value="Toxin_YafO"/>
</dbReference>